<gene>
    <name evidence="2" type="ORF">DJ018_05575</name>
</gene>
<dbReference type="AlphaFoldDB" id="A0A328AQW6"/>
<reference evidence="3" key="1">
    <citation type="submission" date="2018-05" db="EMBL/GenBank/DDBJ databases">
        <authorList>
            <person name="Li X."/>
        </authorList>
    </citation>
    <scope>NUCLEOTIDE SEQUENCE [LARGE SCALE GENOMIC DNA]</scope>
    <source>
        <strain evidence="3">YIM 73061</strain>
    </source>
</reference>
<evidence type="ECO:0000256" key="1">
    <source>
        <dbReference type="SAM" id="Phobius"/>
    </source>
</evidence>
<sequence>MSEQSINGLAVHPLRARVLEEIHARPFAAIAAPCRVLHFAFLSDGGEDEREALGAWLGAWLGADGPGDEARHFQATVGGRTFQWERHGEFTAYTFELAAGAPPLWPAGLPQPGLLLVAVQLDLGAPEELALAGGGARTALADGRALAASSFRPNADGFVEIGVTDRGLVEGEAGPLIQRILEVETYRTLALLGLPEAQRHGPTIRRIETELPGVIEAIRTGDLQESQALLDRLSELSADLEAGSAAAAYRFGATRAYAELMRLRLEALHESAVDGAPTWSAFFARRLNPAMRTCLSTEERQSNLSRKLTRAAQLLRTKVEVTLQSQNRDLLRAMNRRARLQLQLQQTVEGLSVAAISYYVASLAHLGLEGAHAIWPWIDPNVGTAIAVPFIIAAVWLTVARVRKAHKPEG</sequence>
<evidence type="ECO:0000313" key="3">
    <source>
        <dbReference type="Proteomes" id="UP000249725"/>
    </source>
</evidence>
<dbReference type="Pfam" id="PF11902">
    <property type="entry name" value="DUF3422"/>
    <property type="match status" value="1"/>
</dbReference>
<evidence type="ECO:0000313" key="2">
    <source>
        <dbReference type="EMBL" id="RAK57410.1"/>
    </source>
</evidence>
<protein>
    <submittedName>
        <fullName evidence="2">DUF3422 domain-containing protein</fullName>
    </submittedName>
</protein>
<accession>A0A328AQW6</accession>
<dbReference type="EMBL" id="QFYR01000001">
    <property type="protein sequence ID" value="RAK57410.1"/>
    <property type="molecule type" value="Genomic_DNA"/>
</dbReference>
<proteinExistence type="predicted"/>
<dbReference type="RefSeq" id="WP_111513862.1">
    <property type="nucleotide sequence ID" value="NZ_QFYR01000001.1"/>
</dbReference>
<keyword evidence="3" id="KW-1185">Reference proteome</keyword>
<dbReference type="OrthoDB" id="9767470at2"/>
<dbReference type="InterPro" id="IPR021830">
    <property type="entry name" value="DUF3422"/>
</dbReference>
<name>A0A328AQW6_9CAUL</name>
<comment type="caution">
    <text evidence="2">The sequence shown here is derived from an EMBL/GenBank/DDBJ whole genome shotgun (WGS) entry which is preliminary data.</text>
</comment>
<organism evidence="2 3">
    <name type="scientific">Phenylobacterium deserti</name>
    <dbReference type="NCBI Taxonomy" id="1914756"/>
    <lineage>
        <taxon>Bacteria</taxon>
        <taxon>Pseudomonadati</taxon>
        <taxon>Pseudomonadota</taxon>
        <taxon>Alphaproteobacteria</taxon>
        <taxon>Caulobacterales</taxon>
        <taxon>Caulobacteraceae</taxon>
        <taxon>Phenylobacterium</taxon>
    </lineage>
</organism>
<keyword evidence="1" id="KW-0472">Membrane</keyword>
<feature type="transmembrane region" description="Helical" evidence="1">
    <location>
        <begin position="381"/>
        <end position="399"/>
    </location>
</feature>
<keyword evidence="1" id="KW-1133">Transmembrane helix</keyword>
<keyword evidence="1" id="KW-0812">Transmembrane</keyword>
<dbReference type="Proteomes" id="UP000249725">
    <property type="component" value="Unassembled WGS sequence"/>
</dbReference>